<keyword evidence="2" id="KW-1185">Reference proteome</keyword>
<organism evidence="1 2">
    <name type="scientific">Methanohalarchaeum thermophilum</name>
    <dbReference type="NCBI Taxonomy" id="1903181"/>
    <lineage>
        <taxon>Archaea</taxon>
        <taxon>Methanobacteriati</taxon>
        <taxon>Methanobacteriota</taxon>
        <taxon>Methanonatronarchaeia</taxon>
        <taxon>Methanonatronarchaeales</taxon>
        <taxon>Methanonatronarchaeaceae</taxon>
        <taxon>Candidatus Methanohalarchaeum</taxon>
    </lineage>
</organism>
<evidence type="ECO:0000313" key="1">
    <source>
        <dbReference type="EMBL" id="OKY79221.1"/>
    </source>
</evidence>
<reference evidence="1" key="1">
    <citation type="submission" date="2016-12" db="EMBL/GenBank/DDBJ databases">
        <title>Discovery of methanogenic haloarchaea.</title>
        <authorList>
            <person name="Sorokin D.Y."/>
            <person name="Makarova K.S."/>
            <person name="Abbas B."/>
            <person name="Ferrer M."/>
            <person name="Golyshin P.N."/>
        </authorList>
    </citation>
    <scope>NUCLEOTIDE SEQUENCE [LARGE SCALE GENOMIC DNA]</scope>
    <source>
        <strain evidence="1">HMET1</strain>
    </source>
</reference>
<comment type="caution">
    <text evidence="1">The sequence shown here is derived from an EMBL/GenBank/DDBJ whole genome shotgun (WGS) entry which is preliminary data.</text>
</comment>
<evidence type="ECO:0000313" key="2">
    <source>
        <dbReference type="Proteomes" id="UP000185744"/>
    </source>
</evidence>
<dbReference type="AlphaFoldDB" id="A0A1Q6DXZ8"/>
<dbReference type="InParanoid" id="A0A1Q6DXZ8"/>
<name>A0A1Q6DXZ8_METT1</name>
<sequence>MIVPASTSTDNNWTDEEIRFAITPKYIKKEMKGTFKNTLLILDSCHTFTPESDYKLIKTFYQKKAKAVI</sequence>
<accession>A0A1Q6DXZ8</accession>
<gene>
    <name evidence="1" type="ORF">BTN85_1729</name>
</gene>
<dbReference type="Proteomes" id="UP000185744">
    <property type="component" value="Unassembled WGS sequence"/>
</dbReference>
<dbReference type="EMBL" id="MSDW01000001">
    <property type="protein sequence ID" value="OKY79221.1"/>
    <property type="molecule type" value="Genomic_DNA"/>
</dbReference>
<protein>
    <submittedName>
        <fullName evidence="1">Uncharacterized protein</fullName>
    </submittedName>
</protein>
<proteinExistence type="predicted"/>